<reference evidence="8" key="1">
    <citation type="submission" date="2016-04" db="EMBL/GenBank/DDBJ databases">
        <authorList>
            <person name="Chen L."/>
            <person name="Zhuang W."/>
            <person name="Wang G."/>
        </authorList>
    </citation>
    <scope>NUCLEOTIDE SEQUENCE [LARGE SCALE GENOMIC DNA]</scope>
    <source>
        <strain evidence="8">17621</strain>
    </source>
</reference>
<dbReference type="PANTHER" id="PTHR47627">
    <property type="entry name" value="RUBREDOXIN"/>
    <property type="match status" value="1"/>
</dbReference>
<evidence type="ECO:0000259" key="6">
    <source>
        <dbReference type="PROSITE" id="PS50903"/>
    </source>
</evidence>
<evidence type="ECO:0000313" key="8">
    <source>
        <dbReference type="Proteomes" id="UP000192610"/>
    </source>
</evidence>
<dbReference type="GO" id="GO:0009055">
    <property type="term" value="F:electron transfer activity"/>
    <property type="evidence" value="ECO:0007669"/>
    <property type="project" value="TreeGrafter"/>
</dbReference>
<dbReference type="InterPro" id="IPR050526">
    <property type="entry name" value="Rubredoxin_ET"/>
</dbReference>
<dbReference type="PANTHER" id="PTHR47627:SF1">
    <property type="entry name" value="RUBREDOXIN-1-RELATED"/>
    <property type="match status" value="1"/>
</dbReference>
<dbReference type="CDD" id="cd00730">
    <property type="entry name" value="rubredoxin"/>
    <property type="match status" value="1"/>
</dbReference>
<dbReference type="InterPro" id="IPR024934">
    <property type="entry name" value="Rubredoxin-like_dom"/>
</dbReference>
<dbReference type="Gene3D" id="2.20.28.10">
    <property type="match status" value="1"/>
</dbReference>
<keyword evidence="8" id="KW-1185">Reference proteome</keyword>
<dbReference type="OrthoDB" id="9758182at2"/>
<comment type="cofactor">
    <cofactor evidence="1">
        <name>Fe(3+)</name>
        <dbReference type="ChEBI" id="CHEBI:29034"/>
    </cofactor>
</comment>
<evidence type="ECO:0000256" key="5">
    <source>
        <dbReference type="ARBA" id="ARBA00023004"/>
    </source>
</evidence>
<dbReference type="SUPFAM" id="SSF57802">
    <property type="entry name" value="Rubredoxin-like"/>
    <property type="match status" value="1"/>
</dbReference>
<keyword evidence="3" id="KW-0479">Metal-binding</keyword>
<dbReference type="PROSITE" id="PS50903">
    <property type="entry name" value="RUBREDOXIN_LIKE"/>
    <property type="match status" value="1"/>
</dbReference>
<evidence type="ECO:0000256" key="1">
    <source>
        <dbReference type="ARBA" id="ARBA00001965"/>
    </source>
</evidence>
<evidence type="ECO:0000256" key="3">
    <source>
        <dbReference type="ARBA" id="ARBA00022723"/>
    </source>
</evidence>
<sequence>MRKYHHIKINLPGGIMAAGDLHTWMEAAERCGVDQVQFGNRQQLYFVADSSNEKEFRKELDQLGVFYEANHDEYANILTSYVAEDVFQNANWLSEGVYKDILGLFDYWPKMKLNLVDASQSFIPFFTGNINFISSPVNNYWYLYVRFPKTTVIYCWKGLIYSDDIPRMTWLLEEAIAANPALTDGDALYEMVHSKQLFVTQPLTNELAIPKFALPYYEGFNRYGEKTWLGIYRRDECFPVSFLKDIASLCLKTKVGQLYVTPWKSLIIKGIAQNDRTAWEYVLNTYRINVHHAANELNWQIEDLSEEGLNLKRYIIRQFDKDDVRTHGLSFAIKTKSKSGLFGLFGAVVIAKQQNASRNKSVAMNRYDIMYTKDFNPNSREYILFRKGVQKEELGAYLISLCKYFYDLTTEADKILHNVYRQEVVQDTATKVVVNIPVIHQCRHCFTVYDEQYGDSINDVAAGTPFNQLPATYLCPVCESPKTEFEAVQGEAAKSIN</sequence>
<dbReference type="STRING" id="354355.SAMN05660816_01568"/>
<comment type="caution">
    <text evidence="7">The sequence shown here is derived from an EMBL/GenBank/DDBJ whole genome shotgun (WGS) entry which is preliminary data.</text>
</comment>
<name>A0A1V9EML6_9BACT</name>
<dbReference type="Proteomes" id="UP000192610">
    <property type="component" value="Unassembled WGS sequence"/>
</dbReference>
<keyword evidence="2" id="KW-0813">Transport</keyword>
<dbReference type="GO" id="GO:0043448">
    <property type="term" value="P:alkane catabolic process"/>
    <property type="evidence" value="ECO:0007669"/>
    <property type="project" value="TreeGrafter"/>
</dbReference>
<organism evidence="7 8">
    <name type="scientific">Niastella yeongjuensis</name>
    <dbReference type="NCBI Taxonomy" id="354355"/>
    <lineage>
        <taxon>Bacteria</taxon>
        <taxon>Pseudomonadati</taxon>
        <taxon>Bacteroidota</taxon>
        <taxon>Chitinophagia</taxon>
        <taxon>Chitinophagales</taxon>
        <taxon>Chitinophagaceae</taxon>
        <taxon>Niastella</taxon>
    </lineage>
</organism>
<keyword evidence="5" id="KW-0408">Iron</keyword>
<dbReference type="Pfam" id="PF00301">
    <property type="entry name" value="Rubredoxin"/>
    <property type="match status" value="1"/>
</dbReference>
<dbReference type="AlphaFoldDB" id="A0A1V9EML6"/>
<accession>A0A1V9EML6</accession>
<evidence type="ECO:0000313" key="7">
    <source>
        <dbReference type="EMBL" id="OQP47379.1"/>
    </source>
</evidence>
<dbReference type="RefSeq" id="WP_081201516.1">
    <property type="nucleotide sequence ID" value="NZ_FOCZ01000002.1"/>
</dbReference>
<protein>
    <submittedName>
        <fullName evidence="7">Rubredoxin</fullName>
    </submittedName>
</protein>
<proteinExistence type="predicted"/>
<gene>
    <name evidence="7" type="ORF">A4H97_07715</name>
</gene>
<dbReference type="EMBL" id="LVXG01000023">
    <property type="protein sequence ID" value="OQP47379.1"/>
    <property type="molecule type" value="Genomic_DNA"/>
</dbReference>
<dbReference type="GO" id="GO:0005506">
    <property type="term" value="F:iron ion binding"/>
    <property type="evidence" value="ECO:0007669"/>
    <property type="project" value="InterPro"/>
</dbReference>
<evidence type="ECO:0000256" key="4">
    <source>
        <dbReference type="ARBA" id="ARBA00022982"/>
    </source>
</evidence>
<dbReference type="InterPro" id="IPR024935">
    <property type="entry name" value="Rubredoxin_dom"/>
</dbReference>
<evidence type="ECO:0000256" key="2">
    <source>
        <dbReference type="ARBA" id="ARBA00022448"/>
    </source>
</evidence>
<feature type="domain" description="Rubredoxin-like" evidence="6">
    <location>
        <begin position="437"/>
        <end position="488"/>
    </location>
</feature>
<keyword evidence="4" id="KW-0249">Electron transport</keyword>